<dbReference type="Proteomes" id="UP001595952">
    <property type="component" value="Unassembled WGS sequence"/>
</dbReference>
<protein>
    <submittedName>
        <fullName evidence="2">GNAT family N-acetyltransferase</fullName>
        <ecNumber evidence="2">2.3.1.-</ecNumber>
    </submittedName>
</protein>
<dbReference type="InterPro" id="IPR016181">
    <property type="entry name" value="Acyl_CoA_acyltransferase"/>
</dbReference>
<dbReference type="EC" id="2.3.1.-" evidence="2"/>
<organism evidence="2 3">
    <name type="scientific">Deinococcus hohokamensis</name>
    <dbReference type="NCBI Taxonomy" id="309883"/>
    <lineage>
        <taxon>Bacteria</taxon>
        <taxon>Thermotogati</taxon>
        <taxon>Deinococcota</taxon>
        <taxon>Deinococci</taxon>
        <taxon>Deinococcales</taxon>
        <taxon>Deinococcaceae</taxon>
        <taxon>Deinococcus</taxon>
    </lineage>
</organism>
<keyword evidence="3" id="KW-1185">Reference proteome</keyword>
<dbReference type="PROSITE" id="PS51186">
    <property type="entry name" value="GNAT"/>
    <property type="match status" value="1"/>
</dbReference>
<name>A0ABV9I671_9DEIO</name>
<dbReference type="CDD" id="cd04301">
    <property type="entry name" value="NAT_SF"/>
    <property type="match status" value="1"/>
</dbReference>
<dbReference type="Gene3D" id="3.40.630.30">
    <property type="match status" value="1"/>
</dbReference>
<feature type="domain" description="N-acetyltransferase" evidence="1">
    <location>
        <begin position="127"/>
        <end position="273"/>
    </location>
</feature>
<gene>
    <name evidence="2" type="ORF">ACFO0D_05835</name>
</gene>
<reference evidence="3" key="1">
    <citation type="journal article" date="2019" name="Int. J. Syst. Evol. Microbiol.">
        <title>The Global Catalogue of Microorganisms (GCM) 10K type strain sequencing project: providing services to taxonomists for standard genome sequencing and annotation.</title>
        <authorList>
            <consortium name="The Broad Institute Genomics Platform"/>
            <consortium name="The Broad Institute Genome Sequencing Center for Infectious Disease"/>
            <person name="Wu L."/>
            <person name="Ma J."/>
        </authorList>
    </citation>
    <scope>NUCLEOTIDE SEQUENCE [LARGE SCALE GENOMIC DNA]</scope>
    <source>
        <strain evidence="3">CCUG 55995</strain>
    </source>
</reference>
<comment type="caution">
    <text evidence="2">The sequence shown here is derived from an EMBL/GenBank/DDBJ whole genome shotgun (WGS) entry which is preliminary data.</text>
</comment>
<dbReference type="InterPro" id="IPR000182">
    <property type="entry name" value="GNAT_dom"/>
</dbReference>
<accession>A0ABV9I671</accession>
<dbReference type="EMBL" id="JBHSEI010000002">
    <property type="protein sequence ID" value="MFC4637856.1"/>
    <property type="molecule type" value="Genomic_DNA"/>
</dbReference>
<dbReference type="SUPFAM" id="SSF55729">
    <property type="entry name" value="Acyl-CoA N-acyltransferases (Nat)"/>
    <property type="match status" value="1"/>
</dbReference>
<evidence type="ECO:0000259" key="1">
    <source>
        <dbReference type="PROSITE" id="PS51186"/>
    </source>
</evidence>
<sequence>MTTDTRAPLHSLGFSTDLIFTRFHGVVRDLGEAVAITNPSSPAQYFGNLLVFRSPPQAGDRARWEALFAEHIGRPLHTPHRLFGWDGHETPPELEDFLAHGYRVEEEVVLAAPALHAPQHQNLDAEYRVLPDTDEAWAEALDNQVASREDGYEEQRYRQFKETHLRGLRAMCRAGLGFWYGAYLGGQLVADLGVFSDGGHLLRFQSVGTHPEYRRRGLCGTLVHFAGEHARAHFGASQLVIVADDHASAKRVYTSVGFAVAERKQLLLKVLLPGEQH</sequence>
<evidence type="ECO:0000313" key="2">
    <source>
        <dbReference type="EMBL" id="MFC4637856.1"/>
    </source>
</evidence>
<keyword evidence="2" id="KW-0012">Acyltransferase</keyword>
<dbReference type="GO" id="GO:0016746">
    <property type="term" value="F:acyltransferase activity"/>
    <property type="evidence" value="ECO:0007669"/>
    <property type="project" value="UniProtKB-KW"/>
</dbReference>
<dbReference type="Pfam" id="PF00583">
    <property type="entry name" value="Acetyltransf_1"/>
    <property type="match status" value="1"/>
</dbReference>
<proteinExistence type="predicted"/>
<keyword evidence="2" id="KW-0808">Transferase</keyword>
<dbReference type="RefSeq" id="WP_380060883.1">
    <property type="nucleotide sequence ID" value="NZ_JBHSEI010000002.1"/>
</dbReference>
<evidence type="ECO:0000313" key="3">
    <source>
        <dbReference type="Proteomes" id="UP001595952"/>
    </source>
</evidence>